<name>V5FP66_BYSSN</name>
<evidence type="ECO:0000313" key="2">
    <source>
        <dbReference type="Proteomes" id="UP000018001"/>
    </source>
</evidence>
<dbReference type="GO" id="GO:0047400">
    <property type="term" value="F:phosphonoacetate hydrolase activity"/>
    <property type="evidence" value="ECO:0007669"/>
    <property type="project" value="InterPro"/>
</dbReference>
<dbReference type="Pfam" id="PF01663">
    <property type="entry name" value="Phosphodiest"/>
    <property type="match status" value="1"/>
</dbReference>
<protein>
    <recommendedName>
        <fullName evidence="3">Phosphonoacetate hydrolase</fullName>
    </recommendedName>
</protein>
<dbReference type="SUPFAM" id="SSF53649">
    <property type="entry name" value="Alkaline phosphatase-like"/>
    <property type="match status" value="1"/>
</dbReference>
<dbReference type="PANTHER" id="PTHR10151">
    <property type="entry name" value="ECTONUCLEOTIDE PYROPHOSPHATASE/PHOSPHODIESTERASE"/>
    <property type="match status" value="1"/>
</dbReference>
<dbReference type="InterPro" id="IPR023116">
    <property type="entry name" value="Phosphonoacetate_hydro_insert"/>
</dbReference>
<keyword evidence="2" id="KW-1185">Reference proteome</keyword>
<dbReference type="InterPro" id="IPR017850">
    <property type="entry name" value="Alkaline_phosphatase_core_sf"/>
</dbReference>
<dbReference type="OrthoDB" id="445007at2759"/>
<dbReference type="InterPro" id="IPR012710">
    <property type="entry name" value="Phosphonoacetate_hydro"/>
</dbReference>
<dbReference type="InterPro" id="IPR002591">
    <property type="entry name" value="Phosphodiest/P_Trfase"/>
</dbReference>
<dbReference type="Proteomes" id="UP000018001">
    <property type="component" value="Unassembled WGS sequence"/>
</dbReference>
<dbReference type="CDD" id="cd16018">
    <property type="entry name" value="Enpp"/>
    <property type="match status" value="1"/>
</dbReference>
<evidence type="ECO:0000313" key="1">
    <source>
        <dbReference type="EMBL" id="GAD93753.1"/>
    </source>
</evidence>
<proteinExistence type="predicted"/>
<gene>
    <name evidence="1" type="ORF">PVAR5_2368</name>
</gene>
<dbReference type="HOGENOM" id="CLU_031297_0_0_1"/>
<organism evidence="1 2">
    <name type="scientific">Byssochlamys spectabilis (strain No. 5 / NBRC 109023)</name>
    <name type="common">Paecilomyces variotii</name>
    <dbReference type="NCBI Taxonomy" id="1356009"/>
    <lineage>
        <taxon>Eukaryota</taxon>
        <taxon>Fungi</taxon>
        <taxon>Dikarya</taxon>
        <taxon>Ascomycota</taxon>
        <taxon>Pezizomycotina</taxon>
        <taxon>Eurotiomycetes</taxon>
        <taxon>Eurotiomycetidae</taxon>
        <taxon>Eurotiales</taxon>
        <taxon>Thermoascaceae</taxon>
        <taxon>Paecilomyces</taxon>
    </lineage>
</organism>
<dbReference type="PANTHER" id="PTHR10151:SF120">
    <property type="entry name" value="BIS(5'-ADENOSYL)-TRIPHOSPHATASE"/>
    <property type="match status" value="1"/>
</dbReference>
<dbReference type="EMBL" id="BAUL01000066">
    <property type="protein sequence ID" value="GAD93753.1"/>
    <property type="molecule type" value="Genomic_DNA"/>
</dbReference>
<reference evidence="2" key="1">
    <citation type="journal article" date="2014" name="Genome Announc.">
        <title>Draft genome sequence of the formaldehyde-resistant fungus Byssochlamys spectabilis No. 5 (anamorph Paecilomyces variotii No. 5) (NBRC109023).</title>
        <authorList>
            <person name="Oka T."/>
            <person name="Ekino K."/>
            <person name="Fukuda K."/>
            <person name="Nomura Y."/>
        </authorList>
    </citation>
    <scope>NUCLEOTIDE SEQUENCE [LARGE SCALE GENOMIC DNA]</scope>
    <source>
        <strain evidence="2">No. 5 / NBRC 109023</strain>
    </source>
</reference>
<sequence>MGSISTSPATVELHGRTYQLPRRPTVVVCIDGFDPEYLQAGCEDGILPTMASFVKAGFAQTAKCAMPSLTNPNNLSIITGAPTQAHGISGNYYLDRETGEEHMVLDDTLLRGSTILEQMANAGVRVAAVTAKDKLRKIINHGLSPKKGAVCFSAQNAGDCTEEEHGIKDVEKWLGRPAPPQYSGELSLFTLDAGLKLLKENRADLFYLTLSDYVQHKYAPRSKESNEFLKEIDARLGEFVKLGAVVAVTGDHGMSDKSTEAGEPNVFFLEDALHSRWPESSARVICPIADPFVKHHGALGGFVRVHLLGDKSAVGEMVEYCRGLPQVEVAYTGEEAASVFEMPLDREGDLVVVSRKDVAIGARADEHDLSQLKGHRLRSHGGLSEQAIPLLKSTPADPQYDLQAKGWRNFDIFDLILNH</sequence>
<dbReference type="InParanoid" id="V5FP66"/>
<evidence type="ECO:0008006" key="3">
    <source>
        <dbReference type="Google" id="ProtNLM"/>
    </source>
</evidence>
<dbReference type="AlphaFoldDB" id="V5FP66"/>
<dbReference type="Gene3D" id="3.30.1360.110">
    <property type="entry name" value="Domain 2, Phosphonoacetate Hydrolase"/>
    <property type="match status" value="1"/>
</dbReference>
<comment type="caution">
    <text evidence="1">The sequence shown here is derived from an EMBL/GenBank/DDBJ whole genome shotgun (WGS) entry which is preliminary data.</text>
</comment>
<dbReference type="Gene3D" id="3.40.720.10">
    <property type="entry name" value="Alkaline Phosphatase, subunit A"/>
    <property type="match status" value="1"/>
</dbReference>
<dbReference type="NCBIfam" id="TIGR02335">
    <property type="entry name" value="hydr_PhnA"/>
    <property type="match status" value="1"/>
</dbReference>
<accession>V5FP66</accession>
<dbReference type="eggNOG" id="KOG2645">
    <property type="taxonomic scope" value="Eukaryota"/>
</dbReference>